<dbReference type="PANTHER" id="PTHR38041:SF2">
    <property type="entry name" value="SECRETED CHORISMATE MUTASE"/>
    <property type="match status" value="1"/>
</dbReference>
<dbReference type="PANTHER" id="PTHR38041">
    <property type="entry name" value="CHORISMATE MUTASE"/>
    <property type="match status" value="1"/>
</dbReference>
<keyword evidence="4" id="KW-0413">Isomerase</keyword>
<dbReference type="InterPro" id="IPR008240">
    <property type="entry name" value="Chorismate_mutase_periplasmic"/>
</dbReference>
<organism evidence="6 7">
    <name type="scientific">Streptosporangium subroseum</name>
    <dbReference type="NCBI Taxonomy" id="106412"/>
    <lineage>
        <taxon>Bacteria</taxon>
        <taxon>Bacillati</taxon>
        <taxon>Actinomycetota</taxon>
        <taxon>Actinomycetes</taxon>
        <taxon>Streptosporangiales</taxon>
        <taxon>Streptosporangiaceae</taxon>
        <taxon>Streptosporangium</taxon>
    </lineage>
</organism>
<name>A0A239P9Z3_9ACTN</name>
<dbReference type="AlphaFoldDB" id="A0A239P9Z3"/>
<evidence type="ECO:0000256" key="1">
    <source>
        <dbReference type="ARBA" id="ARBA00004817"/>
    </source>
</evidence>
<dbReference type="InterPro" id="IPR036979">
    <property type="entry name" value="CM_dom_sf"/>
</dbReference>
<dbReference type="EMBL" id="FZOD01000106">
    <property type="protein sequence ID" value="SNT63887.1"/>
    <property type="molecule type" value="Genomic_DNA"/>
</dbReference>
<dbReference type="InterPro" id="IPR002701">
    <property type="entry name" value="CM_II_prokaryot"/>
</dbReference>
<comment type="pathway">
    <text evidence="1">Metabolic intermediate biosynthesis; prephenate biosynthesis; prephenate from chorismate: step 1/1.</text>
</comment>
<dbReference type="GO" id="GO:0004106">
    <property type="term" value="F:chorismate mutase activity"/>
    <property type="evidence" value="ECO:0007669"/>
    <property type="project" value="UniProtKB-EC"/>
</dbReference>
<dbReference type="NCBIfam" id="NF006741">
    <property type="entry name" value="PRK09269.1"/>
    <property type="match status" value="1"/>
</dbReference>
<dbReference type="SMART" id="SM00830">
    <property type="entry name" value="CM_2"/>
    <property type="match status" value="1"/>
</dbReference>
<evidence type="ECO:0000313" key="6">
    <source>
        <dbReference type="EMBL" id="SNT63887.1"/>
    </source>
</evidence>
<accession>A0A239P9Z3</accession>
<evidence type="ECO:0000259" key="5">
    <source>
        <dbReference type="PROSITE" id="PS51168"/>
    </source>
</evidence>
<evidence type="ECO:0000256" key="2">
    <source>
        <dbReference type="ARBA" id="ARBA00012404"/>
    </source>
</evidence>
<reference evidence="6 7" key="1">
    <citation type="submission" date="2017-06" db="EMBL/GenBank/DDBJ databases">
        <authorList>
            <person name="Kim H.J."/>
            <person name="Triplett B.A."/>
        </authorList>
    </citation>
    <scope>NUCLEOTIDE SEQUENCE [LARGE SCALE GENOMIC DNA]</scope>
    <source>
        <strain evidence="6 7">CGMCC 4.2132</strain>
    </source>
</reference>
<dbReference type="NCBIfam" id="TIGR01806">
    <property type="entry name" value="CM_mono2"/>
    <property type="match status" value="1"/>
</dbReference>
<evidence type="ECO:0000256" key="4">
    <source>
        <dbReference type="ARBA" id="ARBA00023235"/>
    </source>
</evidence>
<protein>
    <recommendedName>
        <fullName evidence="2">chorismate mutase</fullName>
        <ecNumber evidence="2">5.4.99.5</ecNumber>
    </recommendedName>
</protein>
<sequence length="239" mass="25173">MAGGSATRPSFTEVFPEGLAMSADLPLSRSIAIVSMVTALVLGGSSVAFAAPRAPVVTPGQTADGIRQTASLVPLTDLAVQRILLSDKVAAAKFGTGRPIDDPAREQQVLDQVTTLSTGMGLDPAVGTRFFRDQIDAGKVVQHGLYALWGTRPKLRPADRPDLTTEVRPQLDKITTEVLEQLKATADIRGANHACAVQLSGATASAVRQRHLDRLHHDALNIALRSVCTAPSRPTNGTG</sequence>
<dbReference type="GO" id="GO:0009697">
    <property type="term" value="P:salicylic acid biosynthetic process"/>
    <property type="evidence" value="ECO:0007669"/>
    <property type="project" value="TreeGrafter"/>
</dbReference>
<keyword evidence="3" id="KW-0732">Signal</keyword>
<dbReference type="Proteomes" id="UP000198282">
    <property type="component" value="Unassembled WGS sequence"/>
</dbReference>
<dbReference type="GO" id="GO:0046417">
    <property type="term" value="P:chorismate metabolic process"/>
    <property type="evidence" value="ECO:0007669"/>
    <property type="project" value="InterPro"/>
</dbReference>
<dbReference type="SUPFAM" id="SSF48600">
    <property type="entry name" value="Chorismate mutase II"/>
    <property type="match status" value="1"/>
</dbReference>
<dbReference type="EC" id="5.4.99.5" evidence="2"/>
<dbReference type="PROSITE" id="PS51168">
    <property type="entry name" value="CHORISMATE_MUT_2"/>
    <property type="match status" value="1"/>
</dbReference>
<dbReference type="InterPro" id="IPR036263">
    <property type="entry name" value="Chorismate_II_sf"/>
</dbReference>
<dbReference type="Pfam" id="PF01817">
    <property type="entry name" value="CM_2"/>
    <property type="match status" value="1"/>
</dbReference>
<dbReference type="InterPro" id="IPR051331">
    <property type="entry name" value="Chorismate_mutase-related"/>
</dbReference>
<evidence type="ECO:0000313" key="7">
    <source>
        <dbReference type="Proteomes" id="UP000198282"/>
    </source>
</evidence>
<feature type="domain" description="Chorismate mutase" evidence="5">
    <location>
        <begin position="50"/>
        <end position="146"/>
    </location>
</feature>
<dbReference type="UniPathway" id="UPA00120">
    <property type="reaction ID" value="UER00203"/>
</dbReference>
<dbReference type="RefSeq" id="WP_218825818.1">
    <property type="nucleotide sequence ID" value="NZ_FZOD01000106.1"/>
</dbReference>
<dbReference type="Gene3D" id="1.20.59.10">
    <property type="entry name" value="Chorismate mutase"/>
    <property type="match status" value="1"/>
</dbReference>
<proteinExistence type="predicted"/>
<evidence type="ECO:0000256" key="3">
    <source>
        <dbReference type="ARBA" id="ARBA00022729"/>
    </source>
</evidence>
<gene>
    <name evidence="6" type="ORF">SAMN05216276_110620</name>
</gene>
<keyword evidence="7" id="KW-1185">Reference proteome</keyword>